<organism evidence="2 3">
    <name type="scientific">Musa troglodytarum</name>
    <name type="common">fe'i banana</name>
    <dbReference type="NCBI Taxonomy" id="320322"/>
    <lineage>
        <taxon>Eukaryota</taxon>
        <taxon>Viridiplantae</taxon>
        <taxon>Streptophyta</taxon>
        <taxon>Embryophyta</taxon>
        <taxon>Tracheophyta</taxon>
        <taxon>Spermatophyta</taxon>
        <taxon>Magnoliopsida</taxon>
        <taxon>Liliopsida</taxon>
        <taxon>Zingiberales</taxon>
        <taxon>Musaceae</taxon>
        <taxon>Musa</taxon>
    </lineage>
</organism>
<dbReference type="Proteomes" id="UP001055439">
    <property type="component" value="Chromosome 10"/>
</dbReference>
<dbReference type="AlphaFoldDB" id="A0A9E7ERK1"/>
<feature type="region of interest" description="Disordered" evidence="1">
    <location>
        <begin position="246"/>
        <end position="269"/>
    </location>
</feature>
<accession>A0A9E7ERK1</accession>
<sequence>MNRHAANGVGVGPECAVPVFRKHCSSLNGFVPRADTQRSGRCTQGFTCRSMIEYVASGDTIGVLPTAGGGSVNGRRPVVSQNAAKLEDSELDRSKSAFEVGPGFHVEDMIVNHTCSTLKERSPQPTPAYEWRQEDVPKVEGLHAKKTAHTLVLSVLSGIGCQRGDRSFTACEQNFARGPIFHYRPPSVLEWTTHLVKEEKSLKQDLNFNGRTRASKSETTTRYLACLKIRRHGSANMYRKRNFMGKPINQTELRTNLRRQGQKTNQKTP</sequence>
<keyword evidence="3" id="KW-1185">Reference proteome</keyword>
<dbReference type="EMBL" id="CP097503">
    <property type="protein sequence ID" value="URD82509.1"/>
    <property type="molecule type" value="Genomic_DNA"/>
</dbReference>
<evidence type="ECO:0000256" key="1">
    <source>
        <dbReference type="SAM" id="MobiDB-lite"/>
    </source>
</evidence>
<proteinExistence type="predicted"/>
<protein>
    <submittedName>
        <fullName evidence="2">Uncharacterized protein</fullName>
    </submittedName>
</protein>
<name>A0A9E7ERK1_9LILI</name>
<evidence type="ECO:0000313" key="2">
    <source>
        <dbReference type="EMBL" id="URD82509.1"/>
    </source>
</evidence>
<gene>
    <name evidence="2" type="ORF">MUK42_23644</name>
</gene>
<dbReference type="OrthoDB" id="273089at2759"/>
<evidence type="ECO:0000313" key="3">
    <source>
        <dbReference type="Proteomes" id="UP001055439"/>
    </source>
</evidence>
<reference evidence="2" key="1">
    <citation type="submission" date="2022-05" db="EMBL/GenBank/DDBJ databases">
        <title>The Musa troglodytarum L. genome provides insights into the mechanism of non-climacteric behaviour and enrichment of carotenoids.</title>
        <authorList>
            <person name="Wang J."/>
        </authorList>
    </citation>
    <scope>NUCLEOTIDE SEQUENCE</scope>
    <source>
        <tissue evidence="2">Leaf</tissue>
    </source>
</reference>